<accession>A0A1F5I2B2</accession>
<reference evidence="2 3" key="1">
    <citation type="journal article" date="2016" name="Nat. Commun.">
        <title>Thousands of microbial genomes shed light on interconnected biogeochemical processes in an aquifer system.</title>
        <authorList>
            <person name="Anantharaman K."/>
            <person name="Brown C.T."/>
            <person name="Hug L.A."/>
            <person name="Sharon I."/>
            <person name="Castelle C.J."/>
            <person name="Probst A.J."/>
            <person name="Thomas B.C."/>
            <person name="Singh A."/>
            <person name="Wilkins M.J."/>
            <person name="Karaoz U."/>
            <person name="Brodie E.L."/>
            <person name="Williams K.H."/>
            <person name="Hubbard S.S."/>
            <person name="Banfield J.F."/>
        </authorList>
    </citation>
    <scope>NUCLEOTIDE SEQUENCE [LARGE SCALE GENOMIC DNA]</scope>
</reference>
<proteinExistence type="predicted"/>
<evidence type="ECO:0000313" key="3">
    <source>
        <dbReference type="Proteomes" id="UP000179227"/>
    </source>
</evidence>
<dbReference type="STRING" id="1797729.A3A60_03035"/>
<comment type="caution">
    <text evidence="2">The sequence shown here is derived from an EMBL/GenBank/DDBJ whole genome shotgun (WGS) entry which is preliminary data.</text>
</comment>
<evidence type="ECO:0000313" key="2">
    <source>
        <dbReference type="EMBL" id="OGE10492.1"/>
    </source>
</evidence>
<protein>
    <recommendedName>
        <fullName evidence="1">DUF6922 domain-containing protein</fullName>
    </recommendedName>
</protein>
<dbReference type="InterPro" id="IPR053830">
    <property type="entry name" value="DUF6922"/>
</dbReference>
<dbReference type="AlphaFoldDB" id="A0A1F5I2B2"/>
<name>A0A1F5I2B2_9BACT</name>
<dbReference type="EMBL" id="MFBS01000010">
    <property type="protein sequence ID" value="OGE10492.1"/>
    <property type="molecule type" value="Genomic_DNA"/>
</dbReference>
<feature type="domain" description="DUF6922" evidence="1">
    <location>
        <begin position="14"/>
        <end position="57"/>
    </location>
</feature>
<dbReference type="Proteomes" id="UP000179227">
    <property type="component" value="Unassembled WGS sequence"/>
</dbReference>
<organism evidence="2 3">
    <name type="scientific">Candidatus Curtissbacteria bacterium RIFCSPLOWO2_01_FULL_42_26</name>
    <dbReference type="NCBI Taxonomy" id="1797729"/>
    <lineage>
        <taxon>Bacteria</taxon>
        <taxon>Candidatus Curtissiibacteriota</taxon>
    </lineage>
</organism>
<gene>
    <name evidence="2" type="ORF">A3A60_03035</name>
</gene>
<sequence length="95" mass="11053">MALPSFLQSCLASYDLKKIDEKRDKKIIITEILNKGDDIAIRWLGQNYTQNEIKEAVRSPIRGMWLSSVLRYWLAIFDIKIPQDVFQKATINLNP</sequence>
<evidence type="ECO:0000259" key="1">
    <source>
        <dbReference type="Pfam" id="PF21956"/>
    </source>
</evidence>
<dbReference type="Pfam" id="PF21956">
    <property type="entry name" value="DUF6922"/>
    <property type="match status" value="1"/>
</dbReference>